<dbReference type="Pfam" id="PF02148">
    <property type="entry name" value="zf-UBP"/>
    <property type="match status" value="1"/>
</dbReference>
<dbReference type="SUPFAM" id="SSF57850">
    <property type="entry name" value="RING/U-box"/>
    <property type="match status" value="1"/>
</dbReference>
<dbReference type="Proteomes" id="UP000594263">
    <property type="component" value="Unplaced"/>
</dbReference>
<dbReference type="Gramene" id="Kaladp0047s0059.1.v1.1">
    <property type="protein sequence ID" value="Kaladp0047s0059.1.v1.1"/>
    <property type="gene ID" value="Kaladp0047s0059.v1.1"/>
</dbReference>
<protein>
    <recommendedName>
        <fullName evidence="1">UBP-type domain-containing protein</fullName>
    </recommendedName>
</protein>
<dbReference type="GO" id="GO:0008270">
    <property type="term" value="F:zinc ion binding"/>
    <property type="evidence" value="ECO:0007669"/>
    <property type="project" value="InterPro"/>
</dbReference>
<evidence type="ECO:0000313" key="2">
    <source>
        <dbReference type="EnsemblPlants" id="Kaladp0047s0059.1.v1.1"/>
    </source>
</evidence>
<dbReference type="InterPro" id="IPR001607">
    <property type="entry name" value="Znf_UBP"/>
</dbReference>
<dbReference type="PANTHER" id="PTHR47665:SF1">
    <property type="entry name" value="HISTONE DEACETYLASE-LIKE PROTEIN"/>
    <property type="match status" value="1"/>
</dbReference>
<accession>A0A7N0TVV4</accession>
<dbReference type="Gene3D" id="3.30.40.10">
    <property type="entry name" value="Zinc/RING finger domain, C3HC4 (zinc finger)"/>
    <property type="match status" value="1"/>
</dbReference>
<keyword evidence="3" id="KW-1185">Reference proteome</keyword>
<reference evidence="2" key="1">
    <citation type="submission" date="2021-01" db="UniProtKB">
        <authorList>
            <consortium name="EnsemblPlants"/>
        </authorList>
    </citation>
    <scope>IDENTIFICATION</scope>
</reference>
<proteinExistence type="predicted"/>
<evidence type="ECO:0000313" key="3">
    <source>
        <dbReference type="Proteomes" id="UP000594263"/>
    </source>
</evidence>
<dbReference type="EnsemblPlants" id="Kaladp0047s0059.1.v1.1">
    <property type="protein sequence ID" value="Kaladp0047s0059.1.v1.1"/>
    <property type="gene ID" value="Kaladp0047s0059.v1.1"/>
</dbReference>
<sequence>MAKDGRILHRIHHHCRTKLRRRSRRRPPRRLSKRWYRISRCLKFSDIPSLKCFEFVIWKLDSETKTSSARRRIGLGGSSEALWTRPVPVEGSIRCQHPDENWLCLCCKDALGSRFVNKYMAEHYHKTSHYSALSFSDLSVWCVFGCASDGAAAARMLECVLAEVWASSGFSRSSGSMLECYGSMNSIARYHGNETSLQVCCEWHGHIGGDVFVSFG</sequence>
<name>A0A7N0TVV4_KALFE</name>
<dbReference type="InterPro" id="IPR013083">
    <property type="entry name" value="Znf_RING/FYVE/PHD"/>
</dbReference>
<evidence type="ECO:0000259" key="1">
    <source>
        <dbReference type="Pfam" id="PF02148"/>
    </source>
</evidence>
<feature type="domain" description="UBP-type" evidence="1">
    <location>
        <begin position="95"/>
        <end position="143"/>
    </location>
</feature>
<dbReference type="AlphaFoldDB" id="A0A7N0TVV4"/>
<organism evidence="2 3">
    <name type="scientific">Kalanchoe fedtschenkoi</name>
    <name type="common">Lavender scallops</name>
    <name type="synonym">South American air plant</name>
    <dbReference type="NCBI Taxonomy" id="63787"/>
    <lineage>
        <taxon>Eukaryota</taxon>
        <taxon>Viridiplantae</taxon>
        <taxon>Streptophyta</taxon>
        <taxon>Embryophyta</taxon>
        <taxon>Tracheophyta</taxon>
        <taxon>Spermatophyta</taxon>
        <taxon>Magnoliopsida</taxon>
        <taxon>eudicotyledons</taxon>
        <taxon>Gunneridae</taxon>
        <taxon>Pentapetalae</taxon>
        <taxon>Saxifragales</taxon>
        <taxon>Crassulaceae</taxon>
        <taxon>Kalanchoe</taxon>
    </lineage>
</organism>
<dbReference type="PANTHER" id="PTHR47665">
    <property type="entry name" value="HISTONE DEACETYLASE-LIKE PROTEIN"/>
    <property type="match status" value="1"/>
</dbReference>